<comment type="caution">
    <text evidence="2">The sequence shown here is derived from an EMBL/GenBank/DDBJ whole genome shotgun (WGS) entry which is preliminary data.</text>
</comment>
<feature type="transmembrane region" description="Helical" evidence="1">
    <location>
        <begin position="20"/>
        <end position="40"/>
    </location>
</feature>
<protein>
    <submittedName>
        <fullName evidence="2">Uncharacterized protein</fullName>
    </submittedName>
</protein>
<dbReference type="AlphaFoldDB" id="A0ABD1I0H6"/>
<evidence type="ECO:0000313" key="2">
    <source>
        <dbReference type="EMBL" id="KAL1561069.1"/>
    </source>
</evidence>
<reference evidence="2 3" key="1">
    <citation type="submission" date="2024-06" db="EMBL/GenBank/DDBJ databases">
        <title>A chromosome level genome sequence of Diviner's sage (Salvia divinorum).</title>
        <authorList>
            <person name="Ford S.A."/>
            <person name="Ro D.-K."/>
            <person name="Ness R.W."/>
            <person name="Phillips M.A."/>
        </authorList>
    </citation>
    <scope>NUCLEOTIDE SEQUENCE [LARGE SCALE GENOMIC DNA]</scope>
    <source>
        <strain evidence="2">SAF-2024a</strain>
        <tissue evidence="2">Leaf</tissue>
    </source>
</reference>
<dbReference type="EMBL" id="JBEAFC010000003">
    <property type="protein sequence ID" value="KAL1561069.1"/>
    <property type="molecule type" value="Genomic_DNA"/>
</dbReference>
<gene>
    <name evidence="2" type="ORF">AAHA92_03819</name>
</gene>
<dbReference type="Proteomes" id="UP001567538">
    <property type="component" value="Unassembled WGS sequence"/>
</dbReference>
<keyword evidence="1" id="KW-0472">Membrane</keyword>
<proteinExistence type="predicted"/>
<organism evidence="2 3">
    <name type="scientific">Salvia divinorum</name>
    <name type="common">Maria pastora</name>
    <name type="synonym">Diviner's sage</name>
    <dbReference type="NCBI Taxonomy" id="28513"/>
    <lineage>
        <taxon>Eukaryota</taxon>
        <taxon>Viridiplantae</taxon>
        <taxon>Streptophyta</taxon>
        <taxon>Embryophyta</taxon>
        <taxon>Tracheophyta</taxon>
        <taxon>Spermatophyta</taxon>
        <taxon>Magnoliopsida</taxon>
        <taxon>eudicotyledons</taxon>
        <taxon>Gunneridae</taxon>
        <taxon>Pentapetalae</taxon>
        <taxon>asterids</taxon>
        <taxon>lamiids</taxon>
        <taxon>Lamiales</taxon>
        <taxon>Lamiaceae</taxon>
        <taxon>Nepetoideae</taxon>
        <taxon>Mentheae</taxon>
        <taxon>Salviinae</taxon>
        <taxon>Salvia</taxon>
        <taxon>Salvia subgen. Calosphace</taxon>
    </lineage>
</organism>
<evidence type="ECO:0000313" key="3">
    <source>
        <dbReference type="Proteomes" id="UP001567538"/>
    </source>
</evidence>
<name>A0ABD1I0H6_SALDI</name>
<accession>A0ABD1I0H6</accession>
<keyword evidence="3" id="KW-1185">Reference proteome</keyword>
<evidence type="ECO:0000256" key="1">
    <source>
        <dbReference type="SAM" id="Phobius"/>
    </source>
</evidence>
<keyword evidence="1" id="KW-0812">Transmembrane</keyword>
<sequence length="281" mass="31035">MADQAITDEVRIYKFQWEIACCLIMFIIFGIWIYFSFLVLPPHIYIQQLHVQENSIKPSNPNTSIVMDLKFKRNVALTPPLRYGDLNITLYCASCQSFSILGYCVVPGFIQGGKKTAHREAVVVPRGPSWDDARQKIAQGSTMELRVELTTTSFVATDNCNYCKKSAAVVVVADFLLDGSGQGDPLPPCSQAIPAKLSSLQGGSTKCGWRYRDGSFQIKHFEGHAWKFTGNTSILQAMPCHACAGPLVTLHPVGSLVYYFPQGHSEQGCLSLSSNLPTILY</sequence>
<keyword evidence="1" id="KW-1133">Transmembrane helix</keyword>